<evidence type="ECO:0000313" key="2">
    <source>
        <dbReference type="Proteomes" id="UP000829291"/>
    </source>
</evidence>
<dbReference type="InterPro" id="IPR008936">
    <property type="entry name" value="Rho_GTPase_activation_prot"/>
</dbReference>
<protein>
    <submittedName>
        <fullName evidence="3">Uncharacterized protein LOC124294523</fullName>
    </submittedName>
</protein>
<reference evidence="3" key="1">
    <citation type="submission" date="2025-08" db="UniProtKB">
        <authorList>
            <consortium name="RefSeq"/>
        </authorList>
    </citation>
    <scope>IDENTIFICATION</scope>
    <source>
        <tissue evidence="3">Thorax and Abdomen</tissue>
    </source>
</reference>
<sequence length="267" mass="29604">MSVKTYSAGDEIISKKSLIAVKESINFLKQHSREEGLFRRVGRRDVRRRILSAMTRGEKPQLGDINGAALECAAALQLFLSRLKVPVMPRNVQQLILAENPGVSPRTVARDALGLIRQDVNGRHGELLCDLLGLLRHLTLAAPPSECSELRGSPLPVALLPVFFALTPADLVKWRQVAARFSELINEAPARLRLNYNETLHPARDSSVDPTEVEGSRMRGEVDRLSGNRDLSLCYPVTGLAGERNVCEYIAFMVQPRVQVRLAIELP</sequence>
<keyword evidence="2" id="KW-1185">Reference proteome</keyword>
<dbReference type="Gene3D" id="1.10.555.10">
    <property type="entry name" value="Rho GTPase activation protein"/>
    <property type="match status" value="1"/>
</dbReference>
<name>A0ABM3G6T8_NEOLC</name>
<dbReference type="Proteomes" id="UP000829291">
    <property type="component" value="Chromosome 5"/>
</dbReference>
<feature type="domain" description="Rho-GAP" evidence="1">
    <location>
        <begin position="20"/>
        <end position="138"/>
    </location>
</feature>
<proteinExistence type="predicted"/>
<accession>A0ABM3G6T8</accession>
<evidence type="ECO:0000313" key="3">
    <source>
        <dbReference type="RefSeq" id="XP_046595983.1"/>
    </source>
</evidence>
<dbReference type="Pfam" id="PF00620">
    <property type="entry name" value="RhoGAP"/>
    <property type="match status" value="1"/>
</dbReference>
<evidence type="ECO:0000259" key="1">
    <source>
        <dbReference type="Pfam" id="PF00620"/>
    </source>
</evidence>
<gene>
    <name evidence="3" type="primary">LOC124294523</name>
</gene>
<organism evidence="2 3">
    <name type="scientific">Neodiprion lecontei</name>
    <name type="common">Redheaded pine sawfly</name>
    <dbReference type="NCBI Taxonomy" id="441921"/>
    <lineage>
        <taxon>Eukaryota</taxon>
        <taxon>Metazoa</taxon>
        <taxon>Ecdysozoa</taxon>
        <taxon>Arthropoda</taxon>
        <taxon>Hexapoda</taxon>
        <taxon>Insecta</taxon>
        <taxon>Pterygota</taxon>
        <taxon>Neoptera</taxon>
        <taxon>Endopterygota</taxon>
        <taxon>Hymenoptera</taxon>
        <taxon>Tenthredinoidea</taxon>
        <taxon>Diprionidae</taxon>
        <taxon>Diprioninae</taxon>
        <taxon>Neodiprion</taxon>
    </lineage>
</organism>
<dbReference type="SUPFAM" id="SSF48350">
    <property type="entry name" value="GTPase activation domain, GAP"/>
    <property type="match status" value="1"/>
</dbReference>
<dbReference type="RefSeq" id="XP_046595983.1">
    <property type="nucleotide sequence ID" value="XM_046740027.1"/>
</dbReference>
<dbReference type="GeneID" id="124294523"/>
<dbReference type="InterPro" id="IPR000198">
    <property type="entry name" value="RhoGAP_dom"/>
</dbReference>